<keyword evidence="1" id="KW-0433">Leucine-rich repeat</keyword>
<feature type="region of interest" description="Disordered" evidence="4">
    <location>
        <begin position="758"/>
        <end position="792"/>
    </location>
</feature>
<dbReference type="Gene3D" id="3.80.10.10">
    <property type="entry name" value="Ribonuclease Inhibitor"/>
    <property type="match status" value="2"/>
</dbReference>
<dbReference type="InterPro" id="IPR027417">
    <property type="entry name" value="P-loop_NTPase"/>
</dbReference>
<evidence type="ECO:0000259" key="5">
    <source>
        <dbReference type="Pfam" id="PF23559"/>
    </source>
</evidence>
<gene>
    <name evidence="7" type="ORF">Dsin_021696</name>
</gene>
<dbReference type="GO" id="GO:0006952">
    <property type="term" value="P:defense response"/>
    <property type="evidence" value="ECO:0007669"/>
    <property type="project" value="UniProtKB-KW"/>
</dbReference>
<dbReference type="AlphaFoldDB" id="A0AAE0DZ99"/>
<feature type="compositionally biased region" description="Polar residues" evidence="4">
    <location>
        <begin position="763"/>
        <end position="775"/>
    </location>
</feature>
<dbReference type="Gene3D" id="1.10.8.430">
    <property type="entry name" value="Helical domain of apoptotic protease-activating factors"/>
    <property type="match status" value="1"/>
</dbReference>
<proteinExistence type="predicted"/>
<accession>A0AAE0DZ99</accession>
<dbReference type="EMBL" id="JANJYJ010000007">
    <property type="protein sequence ID" value="KAK3198281.1"/>
    <property type="molecule type" value="Genomic_DNA"/>
</dbReference>
<dbReference type="Pfam" id="PF23559">
    <property type="entry name" value="WHD_DRP"/>
    <property type="match status" value="1"/>
</dbReference>
<dbReference type="InterPro" id="IPR058922">
    <property type="entry name" value="WHD_DRP"/>
</dbReference>
<sequence>MGTRPPYLLRLLPENQCHTLFENIAFDRRNNSERLHLQGIGREIVGKCKGLPLAVKAMAGLLRGVGDVNKWQNILSSPAYVFHKEELVKIWIAQGFIPSTGPQEKDEIGSSNFDELVNDHNSCTNTSQDCRHVSLLCEDVEQSHVLSIAENSENLRTLVFHRDYLKNFGDQLLQGLFHKLKYLRMLDLSNSTPSVLPTSVGELKLLRYLDLSRTDITVLPNSICNLYNLQTLKLLGCLWLLGNLVNLRNRELEDMFWFKSSTLLPRIGNLTSLRNLHAFQVGRRSGYGIEDLKNMAYLTGTLHISKLENAVNAEDAKLNGKKYLDRLVLEWSNRVVNPKDVSDDEKLLKDLQPHSNLTELQILHYMGNNFPNWITGGQLQNLQTLTLNGCTGCRILSLAQIPCLRILNIKRMPELEKWSDETCMSVRSLKISCCEKLNELPKFFFNLRAMKIKKCFSLKSLQMTPSLQFLILDDNPVLEDLNEQVVRIVTQSVGTVHLHSFQNLLEMKIINCPKLQALPKTFSPQKLVISGCELMTRLTIPHFSQRLQHLALNECHDGTLVRAIPDTSSMYSLVISNISNLISFTRWPNLPGLKALYISNCKDLVSLSGEGSLISFSSLELLSIRGCSKLENLPDEGLPTELKCLIIVSCTSLKSLGTKRILKSLNSLKDLHIEDCPLLLSFPEDGLPTSLQHLRIQDCPSLSEQCGTENVQGPEWTKISHIPDREIDFIRSQHTSKKNAHSAAWYLPFCCSRGFDINDTRQPEQQPADAQSSTGIRGKGKMEQGQPSTSAQ</sequence>
<dbReference type="Pfam" id="PF25019">
    <property type="entry name" value="LRR_R13L1-DRL21"/>
    <property type="match status" value="1"/>
</dbReference>
<dbReference type="SUPFAM" id="SSF52540">
    <property type="entry name" value="P-loop containing nucleoside triphosphate hydrolases"/>
    <property type="match status" value="1"/>
</dbReference>
<dbReference type="PANTHER" id="PTHR36766">
    <property type="entry name" value="PLANT BROAD-SPECTRUM MILDEW RESISTANCE PROTEIN RPW8"/>
    <property type="match status" value="1"/>
</dbReference>
<dbReference type="Proteomes" id="UP001281410">
    <property type="component" value="Unassembled WGS sequence"/>
</dbReference>
<evidence type="ECO:0000313" key="8">
    <source>
        <dbReference type="Proteomes" id="UP001281410"/>
    </source>
</evidence>
<dbReference type="PANTHER" id="PTHR36766:SF40">
    <property type="entry name" value="DISEASE RESISTANCE PROTEIN RGA3"/>
    <property type="match status" value="1"/>
</dbReference>
<evidence type="ECO:0008006" key="9">
    <source>
        <dbReference type="Google" id="ProtNLM"/>
    </source>
</evidence>
<evidence type="ECO:0000313" key="7">
    <source>
        <dbReference type="EMBL" id="KAK3198281.1"/>
    </source>
</evidence>
<name>A0AAE0DZ99_9ROSI</name>
<feature type="domain" description="Disease resistance protein winged helix" evidence="5">
    <location>
        <begin position="80"/>
        <end position="118"/>
    </location>
</feature>
<keyword evidence="3" id="KW-0611">Plant defense</keyword>
<evidence type="ECO:0000256" key="4">
    <source>
        <dbReference type="SAM" id="MobiDB-lite"/>
    </source>
</evidence>
<dbReference type="GO" id="GO:0043531">
    <property type="term" value="F:ADP binding"/>
    <property type="evidence" value="ECO:0007669"/>
    <property type="project" value="InterPro"/>
</dbReference>
<dbReference type="InterPro" id="IPR032675">
    <property type="entry name" value="LRR_dom_sf"/>
</dbReference>
<reference evidence="7" key="1">
    <citation type="journal article" date="2023" name="Plant J.">
        <title>Genome sequences and population genomics provide insights into the demographic history, inbreeding, and mutation load of two 'living fossil' tree species of Dipteronia.</title>
        <authorList>
            <person name="Feng Y."/>
            <person name="Comes H.P."/>
            <person name="Chen J."/>
            <person name="Zhu S."/>
            <person name="Lu R."/>
            <person name="Zhang X."/>
            <person name="Li P."/>
            <person name="Qiu J."/>
            <person name="Olsen K.M."/>
            <person name="Qiu Y."/>
        </authorList>
    </citation>
    <scope>NUCLEOTIDE SEQUENCE</scope>
    <source>
        <strain evidence="7">NBL</strain>
    </source>
</reference>
<evidence type="ECO:0000256" key="1">
    <source>
        <dbReference type="ARBA" id="ARBA00022614"/>
    </source>
</evidence>
<organism evidence="7 8">
    <name type="scientific">Dipteronia sinensis</name>
    <dbReference type="NCBI Taxonomy" id="43782"/>
    <lineage>
        <taxon>Eukaryota</taxon>
        <taxon>Viridiplantae</taxon>
        <taxon>Streptophyta</taxon>
        <taxon>Embryophyta</taxon>
        <taxon>Tracheophyta</taxon>
        <taxon>Spermatophyta</taxon>
        <taxon>Magnoliopsida</taxon>
        <taxon>eudicotyledons</taxon>
        <taxon>Gunneridae</taxon>
        <taxon>Pentapetalae</taxon>
        <taxon>rosids</taxon>
        <taxon>malvids</taxon>
        <taxon>Sapindales</taxon>
        <taxon>Sapindaceae</taxon>
        <taxon>Hippocastanoideae</taxon>
        <taxon>Acereae</taxon>
        <taxon>Dipteronia</taxon>
    </lineage>
</organism>
<evidence type="ECO:0000256" key="3">
    <source>
        <dbReference type="ARBA" id="ARBA00022821"/>
    </source>
</evidence>
<protein>
    <recommendedName>
        <fullName evidence="9">NB-ARC domain-containing protein</fullName>
    </recommendedName>
</protein>
<dbReference type="InterPro" id="IPR056789">
    <property type="entry name" value="LRR_R13L1-DRL21"/>
</dbReference>
<comment type="caution">
    <text evidence="7">The sequence shown here is derived from an EMBL/GenBank/DDBJ whole genome shotgun (WGS) entry which is preliminary data.</text>
</comment>
<feature type="domain" description="R13L1/DRL21-like LRR repeat region" evidence="6">
    <location>
        <begin position="289"/>
        <end position="412"/>
    </location>
</feature>
<evidence type="ECO:0000259" key="6">
    <source>
        <dbReference type="Pfam" id="PF25019"/>
    </source>
</evidence>
<keyword evidence="8" id="KW-1185">Reference proteome</keyword>
<evidence type="ECO:0000256" key="2">
    <source>
        <dbReference type="ARBA" id="ARBA00022737"/>
    </source>
</evidence>
<dbReference type="InterPro" id="IPR042197">
    <property type="entry name" value="Apaf_helical"/>
</dbReference>
<dbReference type="SUPFAM" id="SSF52058">
    <property type="entry name" value="L domain-like"/>
    <property type="match status" value="2"/>
</dbReference>
<keyword evidence="2" id="KW-0677">Repeat</keyword>